<feature type="region of interest" description="Disordered" evidence="1">
    <location>
        <begin position="54"/>
        <end position="83"/>
    </location>
</feature>
<protein>
    <submittedName>
        <fullName evidence="2">Uncharacterized protein</fullName>
    </submittedName>
</protein>
<evidence type="ECO:0000256" key="1">
    <source>
        <dbReference type="SAM" id="MobiDB-lite"/>
    </source>
</evidence>
<evidence type="ECO:0000313" key="2">
    <source>
        <dbReference type="EMBL" id="ELZ96075.1"/>
    </source>
</evidence>
<dbReference type="EMBL" id="AOLN01000009">
    <property type="protein sequence ID" value="ELZ96075.1"/>
    <property type="molecule type" value="Genomic_DNA"/>
</dbReference>
<name>M0IH30_9EURY</name>
<accession>M0IH30</accession>
<keyword evidence="3" id="KW-1185">Reference proteome</keyword>
<evidence type="ECO:0000313" key="3">
    <source>
        <dbReference type="Proteomes" id="UP000011550"/>
    </source>
</evidence>
<dbReference type="PATRIC" id="fig|662479.7.peg.1174"/>
<dbReference type="RefSeq" id="WP_008319140.1">
    <property type="nucleotide sequence ID" value="NZ_AOLN01000009.1"/>
</dbReference>
<sequence>MLKSIATTGVSLSIMGTASADGDVAAREGTGGFTMDLSGSEMKRPEEMREIAENTAGKHNTDASSIVPGTGDSGLGPMNQNPDLTGCDEIGGWNETYHITDDVSGVKYAKVDNLVMLYRSYEPESNGRWTYMMWLWSGGTPLDTSYSPGGIDWMTNKIDVLSQFDVLKFEPSVRQKKHGKNVSFGVSVSGGNQGPSVGISGSSDVYEGYVTTVDADVDDAGHVKTKFKGSAFDGAQKATNLNAAIALRGDRKLGFDTELPSSDFNWKVRGYYGV</sequence>
<reference evidence="2 3" key="1">
    <citation type="journal article" date="2014" name="PLoS Genet.">
        <title>Phylogenetically driven sequencing of extremely halophilic archaea reveals strategies for static and dynamic osmo-response.</title>
        <authorList>
            <person name="Becker E.A."/>
            <person name="Seitzer P.M."/>
            <person name="Tritt A."/>
            <person name="Larsen D."/>
            <person name="Krusor M."/>
            <person name="Yao A.I."/>
            <person name="Wu D."/>
            <person name="Madern D."/>
            <person name="Eisen J.A."/>
            <person name="Darling A.E."/>
            <person name="Facciotti M.T."/>
        </authorList>
    </citation>
    <scope>NUCLEOTIDE SEQUENCE [LARGE SCALE GENOMIC DNA]</scope>
    <source>
        <strain evidence="2 3">ATCC BAA-1512</strain>
    </source>
</reference>
<dbReference type="AlphaFoldDB" id="M0IH30"/>
<dbReference type="OrthoDB" id="373791at2157"/>
<dbReference type="Proteomes" id="UP000011550">
    <property type="component" value="Unassembled WGS sequence"/>
</dbReference>
<proteinExistence type="predicted"/>
<gene>
    <name evidence="2" type="ORF">C440_05777</name>
</gene>
<organism evidence="2 3">
    <name type="scientific">Haloferax mucosum ATCC BAA-1512</name>
    <dbReference type="NCBI Taxonomy" id="662479"/>
    <lineage>
        <taxon>Archaea</taxon>
        <taxon>Methanobacteriati</taxon>
        <taxon>Methanobacteriota</taxon>
        <taxon>Stenosarchaea group</taxon>
        <taxon>Halobacteria</taxon>
        <taxon>Halobacteriales</taxon>
        <taxon>Haloferacaceae</taxon>
        <taxon>Haloferax</taxon>
    </lineage>
</organism>
<comment type="caution">
    <text evidence="2">The sequence shown here is derived from an EMBL/GenBank/DDBJ whole genome shotgun (WGS) entry which is preliminary data.</text>
</comment>